<proteinExistence type="predicted"/>
<dbReference type="RefSeq" id="XP_006957460.1">
    <property type="nucleotide sequence ID" value="XM_006957398.1"/>
</dbReference>
<dbReference type="EMBL" id="JH668228">
    <property type="protein sequence ID" value="EIM22375.1"/>
    <property type="molecule type" value="Genomic_DNA"/>
</dbReference>
<organism evidence="3 4">
    <name type="scientific">Wallemia mellicola (strain ATCC MYA-4683 / CBS 633.66)</name>
    <name type="common">Wallemia sebi (CBS 633.66)</name>
    <dbReference type="NCBI Taxonomy" id="671144"/>
    <lineage>
        <taxon>Eukaryota</taxon>
        <taxon>Fungi</taxon>
        <taxon>Dikarya</taxon>
        <taxon>Basidiomycota</taxon>
        <taxon>Wallemiomycotina</taxon>
        <taxon>Wallemiomycetes</taxon>
        <taxon>Wallemiales</taxon>
        <taxon>Wallemiaceae</taxon>
        <taxon>Wallemia</taxon>
    </lineage>
</organism>
<dbReference type="SMART" id="SM00355">
    <property type="entry name" value="ZnF_C2H2"/>
    <property type="match status" value="2"/>
</dbReference>
<dbReference type="Proteomes" id="UP000005242">
    <property type="component" value="Unassembled WGS sequence"/>
</dbReference>
<dbReference type="OrthoDB" id="8117402at2759"/>
<keyword evidence="1" id="KW-0862">Zinc</keyword>
<evidence type="ECO:0000313" key="4">
    <source>
        <dbReference type="Proteomes" id="UP000005242"/>
    </source>
</evidence>
<evidence type="ECO:0000256" key="1">
    <source>
        <dbReference type="PROSITE-ProRule" id="PRU00042"/>
    </source>
</evidence>
<evidence type="ECO:0000259" key="2">
    <source>
        <dbReference type="PROSITE" id="PS50157"/>
    </source>
</evidence>
<keyword evidence="1" id="KW-0479">Metal-binding</keyword>
<evidence type="ECO:0000313" key="3">
    <source>
        <dbReference type="EMBL" id="EIM22375.1"/>
    </source>
</evidence>
<dbReference type="GO" id="GO:0008270">
    <property type="term" value="F:zinc ion binding"/>
    <property type="evidence" value="ECO:0007669"/>
    <property type="project" value="UniProtKB-KW"/>
</dbReference>
<name>I4YEI3_WALMC</name>
<feature type="non-terminal residue" evidence="3">
    <location>
        <position position="63"/>
    </location>
</feature>
<keyword evidence="4" id="KW-1185">Reference proteome</keyword>
<reference evidence="3 4" key="1">
    <citation type="journal article" date="2012" name="Fungal Genet. Biol.">
        <title>The genome of the xerotolerant mold Wallemia sebi reveals adaptations to osmotic stress and suggests cryptic sexual reproduction.</title>
        <authorList>
            <person name="Padamsee M."/>
            <person name="Kumar T.K.A."/>
            <person name="Riley R."/>
            <person name="Binder M."/>
            <person name="Boyd A."/>
            <person name="Calvo A.M."/>
            <person name="Furukawa K."/>
            <person name="Hesse C."/>
            <person name="Hohmann S."/>
            <person name="James T.Y."/>
            <person name="LaButti K."/>
            <person name="Lapidus A."/>
            <person name="Lindquist E."/>
            <person name="Lucas S."/>
            <person name="Miller K."/>
            <person name="Shantappa S."/>
            <person name="Grigoriev I.V."/>
            <person name="Hibbett D.S."/>
            <person name="McLaughlin D.J."/>
            <person name="Spatafora J.W."/>
            <person name="Aime M.C."/>
        </authorList>
    </citation>
    <scope>NUCLEOTIDE SEQUENCE [LARGE SCALE GENOMIC DNA]</scope>
    <source>
        <strain evidence="4">ATCC MYA-4683 / CBS 633.66</strain>
    </source>
</reference>
<dbReference type="Gene3D" id="3.30.160.60">
    <property type="entry name" value="Classic Zinc Finger"/>
    <property type="match status" value="2"/>
</dbReference>
<dbReference type="InterPro" id="IPR013087">
    <property type="entry name" value="Znf_C2H2_type"/>
</dbReference>
<accession>I4YEI3</accession>
<protein>
    <recommendedName>
        <fullName evidence="2">C2H2-type domain-containing protein</fullName>
    </recommendedName>
</protein>
<dbReference type="GeneID" id="18473310"/>
<dbReference type="STRING" id="671144.I4YEI3"/>
<dbReference type="AlphaFoldDB" id="I4YEI3"/>
<dbReference type="PROSITE" id="PS50157">
    <property type="entry name" value="ZINC_FINGER_C2H2_2"/>
    <property type="match status" value="1"/>
</dbReference>
<sequence>PQCNRAFARHFNMKQHMETHNPMRVKPFLCEHSSCGKRFSRKHDLLRHQTSIHQKHAKNCTGC</sequence>
<gene>
    <name evidence="3" type="ORF">WALSEDRAFT_5936</name>
</gene>
<dbReference type="PROSITE" id="PS00028">
    <property type="entry name" value="ZINC_FINGER_C2H2_1"/>
    <property type="match status" value="1"/>
</dbReference>
<feature type="domain" description="C2H2-type" evidence="2">
    <location>
        <begin position="28"/>
        <end position="58"/>
    </location>
</feature>
<dbReference type="HOGENOM" id="CLU_002678_42_25_1"/>
<feature type="non-terminal residue" evidence="3">
    <location>
        <position position="1"/>
    </location>
</feature>
<dbReference type="SUPFAM" id="SSF57667">
    <property type="entry name" value="beta-beta-alpha zinc fingers"/>
    <property type="match status" value="1"/>
</dbReference>
<keyword evidence="1" id="KW-0863">Zinc-finger</keyword>
<dbReference type="InterPro" id="IPR036236">
    <property type="entry name" value="Znf_C2H2_sf"/>
</dbReference>
<dbReference type="Pfam" id="PF00096">
    <property type="entry name" value="zf-C2H2"/>
    <property type="match status" value="2"/>
</dbReference>
<dbReference type="KEGG" id="wse:WALSEDRAFT_5936"/>
<dbReference type="InParanoid" id="I4YEI3"/>